<feature type="region of interest" description="Disordered" evidence="1">
    <location>
        <begin position="20"/>
        <end position="102"/>
    </location>
</feature>
<accession>A0AAW0Z1S6</accession>
<name>A0AAW0Z1S6_9TREE</name>
<feature type="region of interest" description="Disordered" evidence="1">
    <location>
        <begin position="330"/>
        <end position="359"/>
    </location>
</feature>
<gene>
    <name evidence="2" type="ORF">IAR55_002556</name>
</gene>
<feature type="compositionally biased region" description="Basic and acidic residues" evidence="1">
    <location>
        <begin position="49"/>
        <end position="68"/>
    </location>
</feature>
<feature type="region of interest" description="Disordered" evidence="1">
    <location>
        <begin position="394"/>
        <end position="448"/>
    </location>
</feature>
<dbReference type="AlphaFoldDB" id="A0AAW0Z1S6"/>
<protein>
    <submittedName>
        <fullName evidence="2">Uncharacterized protein</fullName>
    </submittedName>
</protein>
<evidence type="ECO:0000256" key="1">
    <source>
        <dbReference type="SAM" id="MobiDB-lite"/>
    </source>
</evidence>
<feature type="compositionally biased region" description="Polar residues" evidence="1">
    <location>
        <begin position="71"/>
        <end position="84"/>
    </location>
</feature>
<dbReference type="KEGG" id="kne:92179814"/>
<sequence>MAVPPPNTLTGLPAKISFTLSKARKRNAKETKPQVANKMKDPSVSQMADQKENKVNKLPKRSADDIRTLLRSFSITTSPKSHNLATPPAEGMSKLKDSEASSSINMPDHAAELDRLPPLPCEYATSSMVSMETARDQGKIGPSQIKLPDVFTSKVTQDDKTDPPLPIGTEKQLGLLNGRSSPRYQEGITQKTVPPQTSLWPPTNCRAFTLPSPNVESTARVDWRRGRGEEDQSRYKVQRGSWSYTRPETWPNKEIWRESRDMFDPFNVIPKGSEQARQASSTRFFAIPIVDTTSPIAEENTVLTEPLNFSDLVTSPGYGGYNALANLRRQSFGSPHPSHRQHPSSQQLWTGSSPEVTDGISHTQLAQGNTENDIINHSPRRFSIPTSVWRQQISQAPAATVAPTGRRSLSHTTGSSSVGDEPVTPDEEQGITPLNRFTTPGPERHGEDGIIIHRTPGSRQSSGHQMHFANSGLLPSSWPEDTHGPPASSPFSPGDWKERRMQVLRASKAMGIDYRGSSSSSNARGVAHPQMSSFDLLYTNASIPVRPQISSAMTPYGRSYDGPEWPAIGPLTASRSTYEGPW</sequence>
<keyword evidence="3" id="KW-1185">Reference proteome</keyword>
<dbReference type="EMBL" id="JBCAWK010000004">
    <property type="protein sequence ID" value="KAK8861733.1"/>
    <property type="molecule type" value="Genomic_DNA"/>
</dbReference>
<proteinExistence type="predicted"/>
<dbReference type="RefSeq" id="XP_066804358.1">
    <property type="nucleotide sequence ID" value="XM_066945669.1"/>
</dbReference>
<comment type="caution">
    <text evidence="2">The sequence shown here is derived from an EMBL/GenBank/DDBJ whole genome shotgun (WGS) entry which is preliminary data.</text>
</comment>
<reference evidence="2 3" key="1">
    <citation type="journal article" date="2024" name="bioRxiv">
        <title>Comparative genomics of Cryptococcus and Kwoniella reveals pathogenesis evolution and contrasting karyotype dynamics via intercentromeric recombination or chromosome fusion.</title>
        <authorList>
            <person name="Coelho M.A."/>
            <person name="David-Palma M."/>
            <person name="Shea T."/>
            <person name="Bowers K."/>
            <person name="McGinley-Smith S."/>
            <person name="Mohammad A.W."/>
            <person name="Gnirke A."/>
            <person name="Yurkov A.M."/>
            <person name="Nowrousian M."/>
            <person name="Sun S."/>
            <person name="Cuomo C.A."/>
            <person name="Heitman J."/>
        </authorList>
    </citation>
    <scope>NUCLEOTIDE SEQUENCE [LARGE SCALE GENOMIC DNA]</scope>
    <source>
        <strain evidence="2 3">CBS 13917</strain>
    </source>
</reference>
<organism evidence="2 3">
    <name type="scientific">Kwoniella newhampshirensis</name>
    <dbReference type="NCBI Taxonomy" id="1651941"/>
    <lineage>
        <taxon>Eukaryota</taxon>
        <taxon>Fungi</taxon>
        <taxon>Dikarya</taxon>
        <taxon>Basidiomycota</taxon>
        <taxon>Agaricomycotina</taxon>
        <taxon>Tremellomycetes</taxon>
        <taxon>Tremellales</taxon>
        <taxon>Cryptococcaceae</taxon>
        <taxon>Kwoniella</taxon>
    </lineage>
</organism>
<dbReference type="Proteomes" id="UP001388673">
    <property type="component" value="Unassembled WGS sequence"/>
</dbReference>
<evidence type="ECO:0000313" key="2">
    <source>
        <dbReference type="EMBL" id="KAK8861733.1"/>
    </source>
</evidence>
<feature type="compositionally biased region" description="Polar residues" evidence="1">
    <location>
        <begin position="348"/>
        <end position="359"/>
    </location>
</feature>
<feature type="region of interest" description="Disordered" evidence="1">
    <location>
        <begin position="155"/>
        <end position="177"/>
    </location>
</feature>
<evidence type="ECO:0000313" key="3">
    <source>
        <dbReference type="Proteomes" id="UP001388673"/>
    </source>
</evidence>
<dbReference type="GeneID" id="92179814"/>